<dbReference type="Proteomes" id="UP000245626">
    <property type="component" value="Unassembled WGS sequence"/>
</dbReference>
<evidence type="ECO:0000313" key="2">
    <source>
        <dbReference type="Proteomes" id="UP000245626"/>
    </source>
</evidence>
<evidence type="ECO:0000313" key="1">
    <source>
        <dbReference type="EMBL" id="PWN50826.1"/>
    </source>
</evidence>
<reference evidence="1 2" key="1">
    <citation type="journal article" date="2018" name="Mol. Biol. Evol.">
        <title>Broad Genomic Sampling Reveals a Smut Pathogenic Ancestry of the Fungal Clade Ustilaginomycotina.</title>
        <authorList>
            <person name="Kijpornyongpan T."/>
            <person name="Mondo S.J."/>
            <person name="Barry K."/>
            <person name="Sandor L."/>
            <person name="Lee J."/>
            <person name="Lipzen A."/>
            <person name="Pangilinan J."/>
            <person name="LaButti K."/>
            <person name="Hainaut M."/>
            <person name="Henrissat B."/>
            <person name="Grigoriev I.V."/>
            <person name="Spatafora J.W."/>
            <person name="Aime M.C."/>
        </authorList>
    </citation>
    <scope>NUCLEOTIDE SEQUENCE [LARGE SCALE GENOMIC DNA]</scope>
    <source>
        <strain evidence="1 2">SA 807</strain>
    </source>
</reference>
<gene>
    <name evidence="1" type="ORF">IE53DRAFT_386855</name>
</gene>
<protein>
    <submittedName>
        <fullName evidence="1">Uncharacterized protein</fullName>
    </submittedName>
</protein>
<accession>A0ACD0NYI9</accession>
<keyword evidence="2" id="KW-1185">Reference proteome</keyword>
<proteinExistence type="predicted"/>
<organism evidence="1 2">
    <name type="scientific">Violaceomyces palustris</name>
    <dbReference type="NCBI Taxonomy" id="1673888"/>
    <lineage>
        <taxon>Eukaryota</taxon>
        <taxon>Fungi</taxon>
        <taxon>Dikarya</taxon>
        <taxon>Basidiomycota</taxon>
        <taxon>Ustilaginomycotina</taxon>
        <taxon>Ustilaginomycetes</taxon>
        <taxon>Violaceomycetales</taxon>
        <taxon>Violaceomycetaceae</taxon>
        <taxon>Violaceomyces</taxon>
    </lineage>
</organism>
<sequence>MASLVSSIPTLLGRSVLSPIAPHSLFAVKVEHNPKGSADHDSHDVEELPPAPIQSLLQSCPSLDPKGSSAYRPTPWLTTGHLQTIYSAVGDFTKVDPVTYKRRVILTPDGGTIALDISPPSLAHSEQELRSQGPDVLGADGVPTVVCLHGLTGGSHESYVRNCFSHMTKPKEQGGRGFRGVVVNFRGCANVPTTSPQLYSASKTSDLRSALLFLTHLYPSSPMVGIGFSLGANVLGKYLGEEGDQTPLLGGLIVGTPFDLKQGSDALEYGGFLPNKYSTAMCGNLQRVIRRHKDTLALHPPYRAQMDQLFDPKPLTKEEAERVKRGGEHQVVRPGTLKMVDDVMTRLGGGHWKPYGEFPFETADEYYRFGGSVNFMGGVKRPMLCLNAEDDPIVPSHIWQGVRKAMGVDQNGLAIAGQGNPNIALAWTKAGGHLGWFSGMRPRRWLYKPVSEFCQALFDHHGEDHHLYTSGRSPWKSSEGQEARVLEREIEIELIPATSLPVYDLPGENGRPTRNGKRIDGKTGGDEETPTLNVSDTGANLENGQYDSHPTLPPPEGHSAARMAWLRTHLLLEAPLVHPSQAEKGWKPIPEDWDEERRKLEGYETLKRILFQDSKRPEVGFVELDDESRVGGVGDIFKGGVETPGARHDPNLGQGQNRTSKVKDVIAGL</sequence>
<dbReference type="EMBL" id="KZ819894">
    <property type="protein sequence ID" value="PWN50826.1"/>
    <property type="molecule type" value="Genomic_DNA"/>
</dbReference>
<name>A0ACD0NYI9_9BASI</name>